<dbReference type="AlphaFoldDB" id="A0A1T2XM15"/>
<evidence type="ECO:0000313" key="3">
    <source>
        <dbReference type="Proteomes" id="UP000190188"/>
    </source>
</evidence>
<evidence type="ECO:0000313" key="2">
    <source>
        <dbReference type="EMBL" id="OPA80786.1"/>
    </source>
</evidence>
<dbReference type="GO" id="GO:0006355">
    <property type="term" value="P:regulation of DNA-templated transcription"/>
    <property type="evidence" value="ECO:0007669"/>
    <property type="project" value="InterPro"/>
</dbReference>
<accession>A0A1T2XM15</accession>
<name>A0A1T2XM15_9BACL</name>
<organism evidence="2 3">
    <name type="scientific">Paenibacillus selenitireducens</name>
    <dbReference type="NCBI Taxonomy" id="1324314"/>
    <lineage>
        <taxon>Bacteria</taxon>
        <taxon>Bacillati</taxon>
        <taxon>Bacillota</taxon>
        <taxon>Bacilli</taxon>
        <taxon>Bacillales</taxon>
        <taxon>Paenibacillaceae</taxon>
        <taxon>Paenibacillus</taxon>
    </lineage>
</organism>
<dbReference type="InterPro" id="IPR009061">
    <property type="entry name" value="DNA-bd_dom_put_sf"/>
</dbReference>
<evidence type="ECO:0000259" key="1">
    <source>
        <dbReference type="Pfam" id="PF13411"/>
    </source>
</evidence>
<dbReference type="RefSeq" id="WP_078496423.1">
    <property type="nucleotide sequence ID" value="NZ_MSZX01000001.1"/>
</dbReference>
<sequence>MKQYLRKYELAARLDVNRHTLGNWISDFREFIPIHIQGDVECFDLEAIAVLMRIKTLRKELYSKRSIRGILANEGYPIQTNNR</sequence>
<dbReference type="Proteomes" id="UP000190188">
    <property type="component" value="Unassembled WGS sequence"/>
</dbReference>
<proteinExistence type="predicted"/>
<dbReference type="InterPro" id="IPR000551">
    <property type="entry name" value="MerR-type_HTH_dom"/>
</dbReference>
<dbReference type="SUPFAM" id="SSF46955">
    <property type="entry name" value="Putative DNA-binding domain"/>
    <property type="match status" value="1"/>
</dbReference>
<dbReference type="GO" id="GO:0003677">
    <property type="term" value="F:DNA binding"/>
    <property type="evidence" value="ECO:0007669"/>
    <property type="project" value="InterPro"/>
</dbReference>
<dbReference type="EMBL" id="MSZX01000001">
    <property type="protein sequence ID" value="OPA80786.1"/>
    <property type="molecule type" value="Genomic_DNA"/>
</dbReference>
<reference evidence="2 3" key="1">
    <citation type="submission" date="2017-01" db="EMBL/GenBank/DDBJ databases">
        <title>Genome analysis of Paenibacillus selenitrireducens ES3-24.</title>
        <authorList>
            <person name="Xu D."/>
            <person name="Yao R."/>
            <person name="Zheng S."/>
        </authorList>
    </citation>
    <scope>NUCLEOTIDE SEQUENCE [LARGE SCALE GENOMIC DNA]</scope>
    <source>
        <strain evidence="2 3">ES3-24</strain>
    </source>
</reference>
<dbReference type="Gene3D" id="1.10.1660.10">
    <property type="match status" value="1"/>
</dbReference>
<gene>
    <name evidence="2" type="ORF">BVG16_00040</name>
</gene>
<protein>
    <recommendedName>
        <fullName evidence="1">HTH merR-type domain-containing protein</fullName>
    </recommendedName>
</protein>
<keyword evidence="3" id="KW-1185">Reference proteome</keyword>
<comment type="caution">
    <text evidence="2">The sequence shown here is derived from an EMBL/GenBank/DDBJ whole genome shotgun (WGS) entry which is preliminary data.</text>
</comment>
<feature type="domain" description="HTH merR-type" evidence="1">
    <location>
        <begin position="9"/>
        <end position="73"/>
    </location>
</feature>
<dbReference type="OrthoDB" id="2703750at2"/>
<dbReference type="Pfam" id="PF13411">
    <property type="entry name" value="MerR_1"/>
    <property type="match status" value="1"/>
</dbReference>